<dbReference type="RefSeq" id="WP_113890001.1">
    <property type="nucleotide sequence ID" value="NZ_QNRK01000015.1"/>
</dbReference>
<reference evidence="1 2" key="1">
    <citation type="submission" date="2018-06" db="EMBL/GenBank/DDBJ databases">
        <title>Genomic Encyclopedia of Type Strains, Phase IV (KMG-IV): sequencing the most valuable type-strain genomes for metagenomic binning, comparative biology and taxonomic classification.</title>
        <authorList>
            <person name="Goeker M."/>
        </authorList>
    </citation>
    <scope>NUCLEOTIDE SEQUENCE [LARGE SCALE GENOMIC DNA]</scope>
    <source>
        <strain evidence="1 2">DSM 24875</strain>
    </source>
</reference>
<organism evidence="1 2">
    <name type="scientific">Roseiarcus fermentans</name>
    <dbReference type="NCBI Taxonomy" id="1473586"/>
    <lineage>
        <taxon>Bacteria</taxon>
        <taxon>Pseudomonadati</taxon>
        <taxon>Pseudomonadota</taxon>
        <taxon>Alphaproteobacteria</taxon>
        <taxon>Hyphomicrobiales</taxon>
        <taxon>Roseiarcaceae</taxon>
        <taxon>Roseiarcus</taxon>
    </lineage>
</organism>
<keyword evidence="2" id="KW-1185">Reference proteome</keyword>
<dbReference type="InterPro" id="IPR041374">
    <property type="entry name" value="BaeRF_family12"/>
</dbReference>
<gene>
    <name evidence="1" type="ORF">DFR50_11546</name>
</gene>
<evidence type="ECO:0000313" key="2">
    <source>
        <dbReference type="Proteomes" id="UP000253529"/>
    </source>
</evidence>
<proteinExistence type="predicted"/>
<sequence length="155" mass="17300">MRKPILPHDAFILVGDGRKALFLRNDGDEQYARFVTERAFVDDNPPTRDQGSDRPGRAFACAGFPRRSAVETTDWRALEEHRFAERVARALERVARERKAPALAIAAPPRTLADLRAALAPDVRAKVVLEINKDLTRVPVWAIEKHVAEALAGAR</sequence>
<name>A0A366FDV5_9HYPH</name>
<accession>A0A366FDV5</accession>
<dbReference type="AlphaFoldDB" id="A0A366FDV5"/>
<dbReference type="Proteomes" id="UP000253529">
    <property type="component" value="Unassembled WGS sequence"/>
</dbReference>
<protein>
    <submittedName>
        <fullName evidence="1">Protein required for attachment to host cells</fullName>
    </submittedName>
</protein>
<dbReference type="OrthoDB" id="9812459at2"/>
<evidence type="ECO:0000313" key="1">
    <source>
        <dbReference type="EMBL" id="RBP11939.1"/>
    </source>
</evidence>
<comment type="caution">
    <text evidence="1">The sequence shown here is derived from an EMBL/GenBank/DDBJ whole genome shotgun (WGS) entry which is preliminary data.</text>
</comment>
<dbReference type="Pfam" id="PF18856">
    <property type="entry name" value="baeRF_family12"/>
    <property type="match status" value="1"/>
</dbReference>
<dbReference type="EMBL" id="QNRK01000015">
    <property type="protein sequence ID" value="RBP11939.1"/>
    <property type="molecule type" value="Genomic_DNA"/>
</dbReference>